<gene>
    <name evidence="1" type="ordered locus">Turpa_3954</name>
</gene>
<organism evidence="1 2">
    <name type="scientific">Turneriella parva (strain ATCC BAA-1111 / DSM 21527 / NCTC 11395 / H)</name>
    <name type="common">Leptospira parva</name>
    <dbReference type="NCBI Taxonomy" id="869212"/>
    <lineage>
        <taxon>Bacteria</taxon>
        <taxon>Pseudomonadati</taxon>
        <taxon>Spirochaetota</taxon>
        <taxon>Spirochaetia</taxon>
        <taxon>Leptospirales</taxon>
        <taxon>Leptospiraceae</taxon>
        <taxon>Turneriella</taxon>
    </lineage>
</organism>
<reference evidence="1 2" key="1">
    <citation type="submission" date="2012-06" db="EMBL/GenBank/DDBJ databases">
        <title>The complete chromosome of genome of Turneriella parva DSM 21527.</title>
        <authorList>
            <consortium name="US DOE Joint Genome Institute (JGI-PGF)"/>
            <person name="Lucas S."/>
            <person name="Han J."/>
            <person name="Lapidus A."/>
            <person name="Bruce D."/>
            <person name="Goodwin L."/>
            <person name="Pitluck S."/>
            <person name="Peters L."/>
            <person name="Kyrpides N."/>
            <person name="Mavromatis K."/>
            <person name="Ivanova N."/>
            <person name="Mikhailova N."/>
            <person name="Chertkov O."/>
            <person name="Detter J.C."/>
            <person name="Tapia R."/>
            <person name="Han C."/>
            <person name="Land M."/>
            <person name="Hauser L."/>
            <person name="Markowitz V."/>
            <person name="Cheng J.-F."/>
            <person name="Hugenholtz P."/>
            <person name="Woyke T."/>
            <person name="Wu D."/>
            <person name="Gronow S."/>
            <person name="Wellnitz S."/>
            <person name="Brambilla E."/>
            <person name="Klenk H.-P."/>
            <person name="Eisen J.A."/>
        </authorList>
    </citation>
    <scope>NUCLEOTIDE SEQUENCE [LARGE SCALE GENOMIC DNA]</scope>
    <source>
        <strain evidence="2">ATCC BAA-1111 / DSM 21527 / NCTC 11395 / H</strain>
    </source>
</reference>
<evidence type="ECO:0000313" key="1">
    <source>
        <dbReference type="EMBL" id="AFM14588.1"/>
    </source>
</evidence>
<dbReference type="STRING" id="869212.Turpa_3954"/>
<dbReference type="AlphaFoldDB" id="I4BBD1"/>
<dbReference type="Proteomes" id="UP000006048">
    <property type="component" value="Chromosome"/>
</dbReference>
<dbReference type="RefSeq" id="WP_014805064.1">
    <property type="nucleotide sequence ID" value="NC_018020.1"/>
</dbReference>
<dbReference type="KEGG" id="tpx:Turpa_3954"/>
<accession>I4BBD1</accession>
<dbReference type="EMBL" id="CP002959">
    <property type="protein sequence ID" value="AFM14588.1"/>
    <property type="molecule type" value="Genomic_DNA"/>
</dbReference>
<sequence length="143" mass="15780">MAITPEASSLHRITTFASRDASAGYVIHDIAAARTAFDGAIQQLNTREMKLDSLGVFPLQKDAQHLLDETVSLEGKMLKVPPIFRESHIPIFATAGQNIAYISPAGANICRYFHELWRMHETELDADQEVFSGFAILTSYAGL</sequence>
<protein>
    <submittedName>
        <fullName evidence="1">Uncharacterized protein</fullName>
    </submittedName>
</protein>
<proteinExistence type="predicted"/>
<evidence type="ECO:0000313" key="2">
    <source>
        <dbReference type="Proteomes" id="UP000006048"/>
    </source>
</evidence>
<name>I4BBD1_TURPD</name>
<keyword evidence="2" id="KW-1185">Reference proteome</keyword>
<dbReference type="HOGENOM" id="CLU_1805356_0_0_12"/>